<dbReference type="EMBL" id="JALNTZ010000007">
    <property type="protein sequence ID" value="KAJ3645715.1"/>
    <property type="molecule type" value="Genomic_DNA"/>
</dbReference>
<comment type="caution">
    <text evidence="2">The sequence shown here is derived from an EMBL/GenBank/DDBJ whole genome shotgun (WGS) entry which is preliminary data.</text>
</comment>
<protein>
    <submittedName>
        <fullName evidence="2">Uncharacterized protein</fullName>
    </submittedName>
</protein>
<evidence type="ECO:0000256" key="1">
    <source>
        <dbReference type="SAM" id="MobiDB-lite"/>
    </source>
</evidence>
<keyword evidence="3" id="KW-1185">Reference proteome</keyword>
<feature type="compositionally biased region" description="Polar residues" evidence="1">
    <location>
        <begin position="56"/>
        <end position="66"/>
    </location>
</feature>
<organism evidence="2 3">
    <name type="scientific">Zophobas morio</name>
    <dbReference type="NCBI Taxonomy" id="2755281"/>
    <lineage>
        <taxon>Eukaryota</taxon>
        <taxon>Metazoa</taxon>
        <taxon>Ecdysozoa</taxon>
        <taxon>Arthropoda</taxon>
        <taxon>Hexapoda</taxon>
        <taxon>Insecta</taxon>
        <taxon>Pterygota</taxon>
        <taxon>Neoptera</taxon>
        <taxon>Endopterygota</taxon>
        <taxon>Coleoptera</taxon>
        <taxon>Polyphaga</taxon>
        <taxon>Cucujiformia</taxon>
        <taxon>Tenebrionidae</taxon>
        <taxon>Zophobas</taxon>
    </lineage>
</organism>
<evidence type="ECO:0000313" key="3">
    <source>
        <dbReference type="Proteomes" id="UP001168821"/>
    </source>
</evidence>
<feature type="compositionally biased region" description="Basic and acidic residues" evidence="1">
    <location>
        <begin position="74"/>
        <end position="102"/>
    </location>
</feature>
<proteinExistence type="predicted"/>
<dbReference type="Proteomes" id="UP001168821">
    <property type="component" value="Unassembled WGS sequence"/>
</dbReference>
<dbReference type="AlphaFoldDB" id="A0AA38HWX1"/>
<name>A0AA38HWX1_9CUCU</name>
<sequence length="118" mass="13583">MESCDFSVGFFRFRCESATKFRLGRTVPVRNLADNVWCPRTWVPSFRSTSVADITSSRPSLSSDLHTTGGRAFGQERRSLGGRERRDALKPETRNSSSERPRKHENKNKTPRIFYNNK</sequence>
<reference evidence="2" key="1">
    <citation type="journal article" date="2023" name="G3 (Bethesda)">
        <title>Whole genome assemblies of Zophobas morio and Tenebrio molitor.</title>
        <authorList>
            <person name="Kaur S."/>
            <person name="Stinson S.A."/>
            <person name="diCenzo G.C."/>
        </authorList>
    </citation>
    <scope>NUCLEOTIDE SEQUENCE</scope>
    <source>
        <strain evidence="2">QUZm001</strain>
    </source>
</reference>
<accession>A0AA38HWX1</accession>
<feature type="region of interest" description="Disordered" evidence="1">
    <location>
        <begin position="56"/>
        <end position="118"/>
    </location>
</feature>
<evidence type="ECO:0000313" key="2">
    <source>
        <dbReference type="EMBL" id="KAJ3645715.1"/>
    </source>
</evidence>
<gene>
    <name evidence="2" type="ORF">Zmor_023354</name>
</gene>